<dbReference type="RefSeq" id="WP_255919844.1">
    <property type="nucleotide sequence ID" value="NZ_JANFNG010000005.1"/>
</dbReference>
<keyword evidence="2" id="KW-1185">Reference proteome</keyword>
<dbReference type="EMBL" id="JANFNG010000005">
    <property type="protein sequence ID" value="MCQ4080943.1"/>
    <property type="molecule type" value="Genomic_DNA"/>
</dbReference>
<dbReference type="Proteomes" id="UP001057702">
    <property type="component" value="Unassembled WGS sequence"/>
</dbReference>
<proteinExistence type="predicted"/>
<reference evidence="1" key="1">
    <citation type="submission" date="2022-06" db="EMBL/GenBank/DDBJ databases">
        <title>Draft genome sequence of Streptomyces sp. RB6PN25 isolated from peat swamp forest in Thailand.</title>
        <authorList>
            <person name="Duangmal K."/>
            <person name="Klaysubun C."/>
        </authorList>
    </citation>
    <scope>NUCLEOTIDE SEQUENCE</scope>
    <source>
        <strain evidence="1">RB6PN25</strain>
    </source>
</reference>
<organism evidence="1 2">
    <name type="scientific">Streptomyces humicola</name>
    <dbReference type="NCBI Taxonomy" id="2953240"/>
    <lineage>
        <taxon>Bacteria</taxon>
        <taxon>Bacillati</taxon>
        <taxon>Actinomycetota</taxon>
        <taxon>Actinomycetes</taxon>
        <taxon>Kitasatosporales</taxon>
        <taxon>Streptomycetaceae</taxon>
        <taxon>Streptomyces</taxon>
    </lineage>
</organism>
<gene>
    <name evidence="1" type="ORF">NGB36_10105</name>
</gene>
<accession>A0ABT1PTD9</accession>
<protein>
    <submittedName>
        <fullName evidence="1">Uncharacterized protein</fullName>
    </submittedName>
</protein>
<evidence type="ECO:0000313" key="1">
    <source>
        <dbReference type="EMBL" id="MCQ4080943.1"/>
    </source>
</evidence>
<comment type="caution">
    <text evidence="1">The sequence shown here is derived from an EMBL/GenBank/DDBJ whole genome shotgun (WGS) entry which is preliminary data.</text>
</comment>
<name>A0ABT1PTD9_9ACTN</name>
<sequence>MQASDDLEGAREAIAALSEVTDVLVAMHPAEDTLHASANLAGDGFVHSNPSDVHVHREVSVA</sequence>
<evidence type="ECO:0000313" key="2">
    <source>
        <dbReference type="Proteomes" id="UP001057702"/>
    </source>
</evidence>